<evidence type="ECO:0000313" key="6">
    <source>
        <dbReference type="EMBL" id="SAI71670.1"/>
    </source>
</evidence>
<dbReference type="InterPro" id="IPR036388">
    <property type="entry name" value="WH-like_DNA-bd_sf"/>
</dbReference>
<protein>
    <submittedName>
        <fullName evidence="6">LysR family transcriptional regulator</fullName>
    </submittedName>
</protein>
<dbReference type="InterPro" id="IPR005119">
    <property type="entry name" value="LysR_subst-bd"/>
</dbReference>
<dbReference type="KEGG" id="btrm:SAMEA390648702868"/>
<dbReference type="RefSeq" id="WP_162269654.1">
    <property type="nucleotide sequence ID" value="NZ_CP016340.1"/>
</dbReference>
<dbReference type="STRING" id="123899.SAMEA3906487_02868"/>
<dbReference type="PANTHER" id="PTHR30537:SF30">
    <property type="entry name" value="TRANSCRIPTIONAL REGULATOR-RELATED"/>
    <property type="match status" value="1"/>
</dbReference>
<keyword evidence="3" id="KW-0238">DNA-binding</keyword>
<dbReference type="EMBL" id="LT546645">
    <property type="protein sequence ID" value="SAI71670.1"/>
    <property type="molecule type" value="Genomic_DNA"/>
</dbReference>
<dbReference type="InterPro" id="IPR058163">
    <property type="entry name" value="LysR-type_TF_proteobact-type"/>
</dbReference>
<dbReference type="CDD" id="cd08422">
    <property type="entry name" value="PBP2_CrgA_like"/>
    <property type="match status" value="1"/>
</dbReference>
<evidence type="ECO:0000256" key="4">
    <source>
        <dbReference type="ARBA" id="ARBA00023163"/>
    </source>
</evidence>
<feature type="domain" description="HTH lysR-type" evidence="5">
    <location>
        <begin position="1"/>
        <end position="58"/>
    </location>
</feature>
<evidence type="ECO:0000259" key="5">
    <source>
        <dbReference type="PROSITE" id="PS50931"/>
    </source>
</evidence>
<dbReference type="SUPFAM" id="SSF46785">
    <property type="entry name" value="Winged helix' DNA-binding domain"/>
    <property type="match status" value="1"/>
</dbReference>
<dbReference type="GeneID" id="56589877"/>
<dbReference type="Pfam" id="PF00126">
    <property type="entry name" value="HTH_1"/>
    <property type="match status" value="1"/>
</dbReference>
<evidence type="ECO:0000256" key="1">
    <source>
        <dbReference type="ARBA" id="ARBA00009437"/>
    </source>
</evidence>
<dbReference type="Gene3D" id="3.40.190.290">
    <property type="match status" value="1"/>
</dbReference>
<dbReference type="Gene3D" id="1.10.10.10">
    <property type="entry name" value="Winged helix-like DNA-binding domain superfamily/Winged helix DNA-binding domain"/>
    <property type="match status" value="1"/>
</dbReference>
<dbReference type="PANTHER" id="PTHR30537">
    <property type="entry name" value="HTH-TYPE TRANSCRIPTIONAL REGULATOR"/>
    <property type="match status" value="1"/>
</dbReference>
<dbReference type="GO" id="GO:0003700">
    <property type="term" value="F:DNA-binding transcription factor activity"/>
    <property type="evidence" value="ECO:0007669"/>
    <property type="project" value="InterPro"/>
</dbReference>
<dbReference type="Proteomes" id="UP000076825">
    <property type="component" value="Chromosome 1"/>
</dbReference>
<keyword evidence="7" id="KW-1185">Reference proteome</keyword>
<dbReference type="PROSITE" id="PS50931">
    <property type="entry name" value="HTH_LYSR"/>
    <property type="match status" value="1"/>
</dbReference>
<dbReference type="SUPFAM" id="SSF53850">
    <property type="entry name" value="Periplasmic binding protein-like II"/>
    <property type="match status" value="1"/>
</dbReference>
<proteinExistence type="inferred from homology"/>
<comment type="similarity">
    <text evidence="1">Belongs to the LysR transcriptional regulatory family.</text>
</comment>
<dbReference type="GO" id="GO:0006351">
    <property type="term" value="P:DNA-templated transcription"/>
    <property type="evidence" value="ECO:0007669"/>
    <property type="project" value="TreeGrafter"/>
</dbReference>
<dbReference type="InterPro" id="IPR036390">
    <property type="entry name" value="WH_DNA-bd_sf"/>
</dbReference>
<name>A0A157RPJ1_9BORD</name>
<sequence length="302" mass="33300">MDTDNFLFFATLAESQSLTDAARRLNIDRSGVSRKLKMLEAQAQAQLVVRDTRNMALTALGEAFYARCLAIRDEIARARDMLDSRKGLIHGPLHVSCPPAITRTLLAPVLRTFCHQHPAISLQLTLQPGPIDLIDKQIDVAIRFTNAPEPQYVARPLATTDWLLCASPALVRDHPPETVEALDALPWLGIRNRMEISLQGPAGPHRLLRTSRMSCGDYAMLRDLCRDGLGVAMLPAYAAAQGLADGSLLQVLKDYPIQPTPGSTLYAITLQSRYMPPQARALVAYLKEQVRLNAWEGLTAVD</sequence>
<reference evidence="6 7" key="1">
    <citation type="submission" date="2016-04" db="EMBL/GenBank/DDBJ databases">
        <authorList>
            <consortium name="Pathogen Informatics"/>
        </authorList>
    </citation>
    <scope>NUCLEOTIDE SEQUENCE [LARGE SCALE GENOMIC DNA]</scope>
    <source>
        <strain evidence="6 7">H044680328</strain>
    </source>
</reference>
<evidence type="ECO:0000256" key="3">
    <source>
        <dbReference type="ARBA" id="ARBA00023125"/>
    </source>
</evidence>
<dbReference type="eggNOG" id="COG0583">
    <property type="taxonomic scope" value="Bacteria"/>
</dbReference>
<dbReference type="InterPro" id="IPR000847">
    <property type="entry name" value="LysR_HTH_N"/>
</dbReference>
<keyword evidence="2" id="KW-0805">Transcription regulation</keyword>
<dbReference type="Pfam" id="PF03466">
    <property type="entry name" value="LysR_substrate"/>
    <property type="match status" value="1"/>
</dbReference>
<keyword evidence="4" id="KW-0804">Transcription</keyword>
<gene>
    <name evidence="6" type="primary">dmlR_9</name>
    <name evidence="6" type="ORF">SAMEA3906487_02868</name>
</gene>
<dbReference type="GO" id="GO:0043565">
    <property type="term" value="F:sequence-specific DNA binding"/>
    <property type="evidence" value="ECO:0007669"/>
    <property type="project" value="TreeGrafter"/>
</dbReference>
<dbReference type="AlphaFoldDB" id="A0A157RPJ1"/>
<dbReference type="PATRIC" id="fig|123899.6.peg.2856"/>
<accession>A0A157RPJ1</accession>
<evidence type="ECO:0000313" key="7">
    <source>
        <dbReference type="Proteomes" id="UP000076825"/>
    </source>
</evidence>
<evidence type="ECO:0000256" key="2">
    <source>
        <dbReference type="ARBA" id="ARBA00023015"/>
    </source>
</evidence>
<organism evidence="6 7">
    <name type="scientific">Bordetella trematum</name>
    <dbReference type="NCBI Taxonomy" id="123899"/>
    <lineage>
        <taxon>Bacteria</taxon>
        <taxon>Pseudomonadati</taxon>
        <taxon>Pseudomonadota</taxon>
        <taxon>Betaproteobacteria</taxon>
        <taxon>Burkholderiales</taxon>
        <taxon>Alcaligenaceae</taxon>
        <taxon>Bordetella</taxon>
    </lineage>
</organism>